<dbReference type="Proteomes" id="UP000077421">
    <property type="component" value="Unassembled WGS sequence"/>
</dbReference>
<dbReference type="OrthoDB" id="5508079at2"/>
<keyword evidence="1" id="KW-1133">Transmembrane helix</keyword>
<keyword evidence="1" id="KW-0472">Membrane</keyword>
<organism evidence="3 4">
    <name type="scientific">Ferroacidibacillus organovorans</name>
    <dbReference type="NCBI Taxonomy" id="1765683"/>
    <lineage>
        <taxon>Bacteria</taxon>
        <taxon>Bacillati</taxon>
        <taxon>Bacillota</taxon>
        <taxon>Bacilli</taxon>
        <taxon>Bacillales</taxon>
        <taxon>Alicyclobacillaceae</taxon>
        <taxon>Ferroacidibacillus</taxon>
    </lineage>
</organism>
<dbReference type="GO" id="GO:0004190">
    <property type="term" value="F:aspartic-type endopeptidase activity"/>
    <property type="evidence" value="ECO:0007669"/>
    <property type="project" value="InterPro"/>
</dbReference>
<dbReference type="AlphaFoldDB" id="A0A853KCT0"/>
<reference evidence="3 4" key="1">
    <citation type="submission" date="2016-02" db="EMBL/GenBank/DDBJ databases">
        <title>Draft genome sequence of Acidibacillus ferrooxidans SLC66.</title>
        <authorList>
            <person name="Oliveira G."/>
            <person name="Nancucheo I."/>
            <person name="Dall'Agnol H."/>
            <person name="Johnson B."/>
            <person name="Oliveira R."/>
            <person name="Nunes G.L."/>
            <person name="Tzotzos G."/>
            <person name="Orellana S.C."/>
            <person name="Salim A.C."/>
            <person name="Araujo F.M."/>
        </authorList>
    </citation>
    <scope>NUCLEOTIDE SEQUENCE [LARGE SCALE GENOMIC DNA]</scope>
    <source>
        <strain evidence="3 4">SLC66</strain>
    </source>
</reference>
<comment type="caution">
    <text evidence="3">The sequence shown here is derived from an EMBL/GenBank/DDBJ whole genome shotgun (WGS) entry which is preliminary data.</text>
</comment>
<evidence type="ECO:0000259" key="2">
    <source>
        <dbReference type="Pfam" id="PF01478"/>
    </source>
</evidence>
<keyword evidence="1" id="KW-0812">Transmembrane</keyword>
<feature type="domain" description="Prepilin type IV endopeptidase peptidase" evidence="2">
    <location>
        <begin position="31"/>
        <end position="128"/>
    </location>
</feature>
<proteinExistence type="predicted"/>
<evidence type="ECO:0000313" key="4">
    <source>
        <dbReference type="Proteomes" id="UP000077421"/>
    </source>
</evidence>
<feature type="transmembrane region" description="Helical" evidence="1">
    <location>
        <begin position="103"/>
        <end position="125"/>
    </location>
</feature>
<dbReference type="Pfam" id="PF01478">
    <property type="entry name" value="Peptidase_A24"/>
    <property type="match status" value="1"/>
</dbReference>
<dbReference type="EMBL" id="LSUQ01000008">
    <property type="protein sequence ID" value="OAG94623.1"/>
    <property type="molecule type" value="Genomic_DNA"/>
</dbReference>
<dbReference type="InterPro" id="IPR000045">
    <property type="entry name" value="Prepilin_IV_endopep_pep"/>
</dbReference>
<dbReference type="GO" id="GO:0016020">
    <property type="term" value="C:membrane"/>
    <property type="evidence" value="ECO:0007669"/>
    <property type="project" value="InterPro"/>
</dbReference>
<feature type="transmembrane region" description="Helical" evidence="1">
    <location>
        <begin position="27"/>
        <end position="45"/>
    </location>
</feature>
<dbReference type="RefSeq" id="WP_067562205.1">
    <property type="nucleotide sequence ID" value="NZ_LSUQ01000008.1"/>
</dbReference>
<gene>
    <name evidence="3" type="ORF">AYW79_04525</name>
</gene>
<accession>A0A853KCT0</accession>
<evidence type="ECO:0000313" key="3">
    <source>
        <dbReference type="EMBL" id="OAG94623.1"/>
    </source>
</evidence>
<feature type="transmembrane region" description="Helical" evidence="1">
    <location>
        <begin position="146"/>
        <end position="167"/>
    </location>
</feature>
<protein>
    <recommendedName>
        <fullName evidence="2">Prepilin type IV endopeptidase peptidase domain-containing protein</fullName>
    </recommendedName>
</protein>
<dbReference type="Gene3D" id="1.20.120.1220">
    <property type="match status" value="1"/>
</dbReference>
<feature type="transmembrane region" description="Helical" evidence="1">
    <location>
        <begin position="66"/>
        <end position="91"/>
    </location>
</feature>
<name>A0A853KCT0_9BACL</name>
<sequence>MVSKIVLQALFGNPAMMEAPWTLRAQVIWLTLLAFTTVAASFDGRERRIPNAWNLSGAVTFLGLQVWFGLYISAFVAVFLTGLVMLLPTLYQVWGQGDWKMAMVYGAALGVLPTLVIWWLALFLLKVYSTVVKKFKVRWLQMDTKSGMPVAVFVLLATILFFAALFLM</sequence>
<evidence type="ECO:0000256" key="1">
    <source>
        <dbReference type="SAM" id="Phobius"/>
    </source>
</evidence>